<proteinExistence type="predicted"/>
<dbReference type="Pfam" id="PF08238">
    <property type="entry name" value="Sel1"/>
    <property type="match status" value="6"/>
</dbReference>
<name>A0A923I3L6_9BURK</name>
<feature type="signal peptide" evidence="1">
    <location>
        <begin position="1"/>
        <end position="31"/>
    </location>
</feature>
<organism evidence="2 3">
    <name type="scientific">Undibacterium rugosum</name>
    <dbReference type="NCBI Taxonomy" id="2762291"/>
    <lineage>
        <taxon>Bacteria</taxon>
        <taxon>Pseudomonadati</taxon>
        <taxon>Pseudomonadota</taxon>
        <taxon>Betaproteobacteria</taxon>
        <taxon>Burkholderiales</taxon>
        <taxon>Oxalobacteraceae</taxon>
        <taxon>Undibacterium</taxon>
    </lineage>
</organism>
<dbReference type="Proteomes" id="UP000612361">
    <property type="component" value="Unassembled WGS sequence"/>
</dbReference>
<dbReference type="PANTHER" id="PTHR11102">
    <property type="entry name" value="SEL-1-LIKE PROTEIN"/>
    <property type="match status" value="1"/>
</dbReference>
<protein>
    <submittedName>
        <fullName evidence="2">Sel1 repeat family protein</fullName>
    </submittedName>
</protein>
<evidence type="ECO:0000256" key="1">
    <source>
        <dbReference type="SAM" id="SignalP"/>
    </source>
</evidence>
<accession>A0A923I3L6</accession>
<comment type="caution">
    <text evidence="2">The sequence shown here is derived from an EMBL/GenBank/DDBJ whole genome shotgun (WGS) entry which is preliminary data.</text>
</comment>
<dbReference type="SUPFAM" id="SSF81901">
    <property type="entry name" value="HCP-like"/>
    <property type="match status" value="1"/>
</dbReference>
<dbReference type="InterPro" id="IPR050767">
    <property type="entry name" value="Sel1_AlgK"/>
</dbReference>
<dbReference type="AlphaFoldDB" id="A0A923I3L6"/>
<reference evidence="2" key="1">
    <citation type="submission" date="2020-08" db="EMBL/GenBank/DDBJ databases">
        <title>Novel species isolated from subtropical streams in China.</title>
        <authorList>
            <person name="Lu H."/>
        </authorList>
    </citation>
    <scope>NUCLEOTIDE SEQUENCE</scope>
    <source>
        <strain evidence="2">CY7W</strain>
    </source>
</reference>
<dbReference type="RefSeq" id="WP_186881455.1">
    <property type="nucleotide sequence ID" value="NZ_JACOGG010000010.1"/>
</dbReference>
<feature type="chain" id="PRO_5036858638" evidence="1">
    <location>
        <begin position="32"/>
        <end position="245"/>
    </location>
</feature>
<dbReference type="InterPro" id="IPR006597">
    <property type="entry name" value="Sel1-like"/>
</dbReference>
<sequence>MRRFAMTIMTAGVLAGLVACSVSQSNMPASAEIEAAGMQALQGKQAAAFRYLEKWAQAGVVKAQRELALARSADSATYAEAAKWLKTAAQSGDNEAQFALAEAYYKAQLGLEKNYTEAKIWYQAAAIQNNAKAAFMLARMSKYGEGTRASADASVTWLLKASELGHAQAMFLLSNAYETGDGIKQDKAKARDWLEQSAEGEFPPAIHALALLLETENTQHTDRQRARHLLKEASDERLLRWNRSQ</sequence>
<dbReference type="EMBL" id="JACOGG010000010">
    <property type="protein sequence ID" value="MBC3935892.1"/>
    <property type="molecule type" value="Genomic_DNA"/>
</dbReference>
<keyword evidence="3" id="KW-1185">Reference proteome</keyword>
<dbReference type="Gene3D" id="1.25.40.10">
    <property type="entry name" value="Tetratricopeptide repeat domain"/>
    <property type="match status" value="1"/>
</dbReference>
<dbReference type="PANTHER" id="PTHR11102:SF160">
    <property type="entry name" value="ERAD-ASSOCIATED E3 UBIQUITIN-PROTEIN LIGASE COMPONENT HRD3"/>
    <property type="match status" value="1"/>
</dbReference>
<evidence type="ECO:0000313" key="3">
    <source>
        <dbReference type="Proteomes" id="UP000612361"/>
    </source>
</evidence>
<evidence type="ECO:0000313" key="2">
    <source>
        <dbReference type="EMBL" id="MBC3935892.1"/>
    </source>
</evidence>
<dbReference type="SMART" id="SM00671">
    <property type="entry name" value="SEL1"/>
    <property type="match status" value="5"/>
</dbReference>
<dbReference type="InterPro" id="IPR011990">
    <property type="entry name" value="TPR-like_helical_dom_sf"/>
</dbReference>
<keyword evidence="1" id="KW-0732">Signal</keyword>
<gene>
    <name evidence="2" type="ORF">H8K47_11020</name>
</gene>
<dbReference type="PROSITE" id="PS51257">
    <property type="entry name" value="PROKAR_LIPOPROTEIN"/>
    <property type="match status" value="1"/>
</dbReference>